<keyword evidence="5" id="KW-1185">Reference proteome</keyword>
<evidence type="ECO:0000313" key="4">
    <source>
        <dbReference type="EMBL" id="MDI5973461.1"/>
    </source>
</evidence>
<dbReference type="SUPFAM" id="SSF56752">
    <property type="entry name" value="D-aminoacid aminotransferase-like PLP-dependent enzymes"/>
    <property type="match status" value="1"/>
</dbReference>
<protein>
    <submittedName>
        <fullName evidence="4">Aminotransferase class IV</fullName>
    </submittedName>
</protein>
<feature type="compositionally biased region" description="Low complexity" evidence="2">
    <location>
        <begin position="320"/>
        <end position="330"/>
    </location>
</feature>
<dbReference type="GO" id="GO:0046394">
    <property type="term" value="P:carboxylic acid biosynthetic process"/>
    <property type="evidence" value="ECO:0007669"/>
    <property type="project" value="UniProtKB-ARBA"/>
</dbReference>
<evidence type="ECO:0000313" key="3">
    <source>
        <dbReference type="EMBL" id="MDI5964531.1"/>
    </source>
</evidence>
<proteinExistence type="inferred from homology"/>
<accession>A0AA90H7Q9</accession>
<name>A0AA90H7Q9_9ACTN</name>
<dbReference type="PANTHER" id="PTHR42743">
    <property type="entry name" value="AMINO-ACID AMINOTRANSFERASE"/>
    <property type="match status" value="1"/>
</dbReference>
<dbReference type="Proteomes" id="UP001156398">
    <property type="component" value="Unassembled WGS sequence"/>
</dbReference>
<dbReference type="InterPro" id="IPR043132">
    <property type="entry name" value="BCAT-like_C"/>
</dbReference>
<feature type="region of interest" description="Disordered" evidence="2">
    <location>
        <begin position="1"/>
        <end position="24"/>
    </location>
</feature>
<dbReference type="AlphaFoldDB" id="A0AA90H7Q9"/>
<feature type="region of interest" description="Disordered" evidence="2">
    <location>
        <begin position="308"/>
        <end position="330"/>
    </location>
</feature>
<dbReference type="Gene3D" id="3.20.10.10">
    <property type="entry name" value="D-amino Acid Aminotransferase, subunit A, domain 2"/>
    <property type="match status" value="1"/>
</dbReference>
<reference evidence="4 5" key="1">
    <citation type="submission" date="2023-05" db="EMBL/GenBank/DDBJ databases">
        <title>Streptantibioticus silvisoli sp. nov., acidotolerant actinomycetes 1 from pine litter.</title>
        <authorList>
            <person name="Swiecimska M."/>
            <person name="Golinska P."/>
            <person name="Sangal V."/>
            <person name="Wachnowicz B."/>
            <person name="Goodfellow M."/>
        </authorList>
    </citation>
    <scope>NUCLEOTIDE SEQUENCE</scope>
    <source>
        <strain evidence="4">SL13</strain>
        <strain evidence="3 5">SL54</strain>
    </source>
</reference>
<evidence type="ECO:0000256" key="2">
    <source>
        <dbReference type="SAM" id="MobiDB-lite"/>
    </source>
</evidence>
<dbReference type="GO" id="GO:0008483">
    <property type="term" value="F:transaminase activity"/>
    <property type="evidence" value="ECO:0007669"/>
    <property type="project" value="UniProtKB-KW"/>
</dbReference>
<dbReference type="Pfam" id="PF01063">
    <property type="entry name" value="Aminotran_4"/>
    <property type="match status" value="1"/>
</dbReference>
<organism evidence="4">
    <name type="scientific">Streptantibioticus silvisoli</name>
    <dbReference type="NCBI Taxonomy" id="2705255"/>
    <lineage>
        <taxon>Bacteria</taxon>
        <taxon>Bacillati</taxon>
        <taxon>Actinomycetota</taxon>
        <taxon>Actinomycetes</taxon>
        <taxon>Kitasatosporales</taxon>
        <taxon>Streptomycetaceae</taxon>
        <taxon>Streptantibioticus</taxon>
    </lineage>
</organism>
<keyword evidence="4" id="KW-0032">Aminotransferase</keyword>
<gene>
    <name evidence="3" type="ORF">POF43_017670</name>
    <name evidence="4" type="ORF">POF50_029660</name>
</gene>
<dbReference type="Gene3D" id="3.30.470.10">
    <property type="match status" value="1"/>
</dbReference>
<dbReference type="EMBL" id="JABXJJ020000046">
    <property type="protein sequence ID" value="MDI5973461.1"/>
    <property type="molecule type" value="Genomic_DNA"/>
</dbReference>
<comment type="similarity">
    <text evidence="1">Belongs to the class-IV pyridoxal-phosphate-dependent aminotransferase family.</text>
</comment>
<dbReference type="EMBL" id="JAAGKO020000024">
    <property type="protein sequence ID" value="MDI5964531.1"/>
    <property type="molecule type" value="Genomic_DNA"/>
</dbReference>
<dbReference type="PANTHER" id="PTHR42743:SF11">
    <property type="entry name" value="AMINODEOXYCHORISMATE LYASE"/>
    <property type="match status" value="1"/>
</dbReference>
<dbReference type="RefSeq" id="WP_271312168.1">
    <property type="nucleotide sequence ID" value="NZ_JAAGKO020000024.1"/>
</dbReference>
<dbReference type="InterPro" id="IPR043131">
    <property type="entry name" value="BCAT-like_N"/>
</dbReference>
<sequence>MTLSPDAAVRPPAAATGPRLVHHRGRTVPPEEATLPMGSIALRYGVSVFEGVRLYRQHDPGTGVRPWLLEQHLDRLRNSCRIMDLDESCCDAVPGIVEELVEVNAVTEDSYVRIAVSAANSGGITDAADTALTVSVTPSGRKKWLLTGTGARLTVSDRQRPSAPVFPSAAKNISAYAGPRLAARAAQADGFDNCLLLTSEGLVSEAPTASVFLVEDGRLVTPRLQDAVLPSVTRAWVLLTARAMGLRADAEAVTPQRLRAADEVFLCGTGAEFTPVREVDGVPCGGWPGQPVTGRLVDAYFRQARGEEPATPVLWDPDAEPAGPADGAGR</sequence>
<evidence type="ECO:0000313" key="5">
    <source>
        <dbReference type="Proteomes" id="UP001156398"/>
    </source>
</evidence>
<dbReference type="InterPro" id="IPR036038">
    <property type="entry name" value="Aminotransferase-like"/>
</dbReference>
<evidence type="ECO:0000256" key="1">
    <source>
        <dbReference type="ARBA" id="ARBA00009320"/>
    </source>
</evidence>
<dbReference type="CDD" id="cd00449">
    <property type="entry name" value="PLPDE_IV"/>
    <property type="match status" value="1"/>
</dbReference>
<keyword evidence="4" id="KW-0808">Transferase</keyword>
<comment type="caution">
    <text evidence="4">The sequence shown here is derived from an EMBL/GenBank/DDBJ whole genome shotgun (WGS) entry which is preliminary data.</text>
</comment>
<dbReference type="InterPro" id="IPR001544">
    <property type="entry name" value="Aminotrans_IV"/>
</dbReference>
<dbReference type="InterPro" id="IPR050571">
    <property type="entry name" value="Class-IV_PLP-Dep_Aminotrnsfr"/>
</dbReference>